<reference evidence="2 3" key="1">
    <citation type="journal article" date="2024" name="Chem. Sci.">
        <title>Discovery of megapolipeptins by genome mining of a Burkholderiales bacteria collection.</title>
        <authorList>
            <person name="Paulo B.S."/>
            <person name="Recchia M.J.J."/>
            <person name="Lee S."/>
            <person name="Fergusson C.H."/>
            <person name="Romanowski S.B."/>
            <person name="Hernandez A."/>
            <person name="Krull N."/>
            <person name="Liu D.Y."/>
            <person name="Cavanagh H."/>
            <person name="Bos A."/>
            <person name="Gray C.A."/>
            <person name="Murphy B.T."/>
            <person name="Linington R.G."/>
            <person name="Eustaquio A.S."/>
        </authorList>
    </citation>
    <scope>NUCLEOTIDE SEQUENCE [LARGE SCALE GENOMIC DNA]</scope>
    <source>
        <strain evidence="2 3">RL21-008-BIB-A</strain>
    </source>
</reference>
<evidence type="ECO:0000313" key="3">
    <source>
        <dbReference type="Proteomes" id="UP001629246"/>
    </source>
</evidence>
<feature type="region of interest" description="Disordered" evidence="1">
    <location>
        <begin position="1"/>
        <end position="50"/>
    </location>
</feature>
<dbReference type="EMBL" id="JAQQFM010000006">
    <property type="protein sequence ID" value="MFL9925710.1"/>
    <property type="molecule type" value="Genomic_DNA"/>
</dbReference>
<proteinExistence type="predicted"/>
<dbReference type="Proteomes" id="UP001629246">
    <property type="component" value="Unassembled WGS sequence"/>
</dbReference>
<sequence>MIAIRKIEAEGEQQTKQSRRRAQPDAEGEADKRIPRGDAAGDVVQKMDQK</sequence>
<name>A0ABW9ACH8_9BURK</name>
<organism evidence="2 3">
    <name type="scientific">Herbaspirillum lusitanum</name>
    <dbReference type="NCBI Taxonomy" id="213312"/>
    <lineage>
        <taxon>Bacteria</taxon>
        <taxon>Pseudomonadati</taxon>
        <taxon>Pseudomonadota</taxon>
        <taxon>Betaproteobacteria</taxon>
        <taxon>Burkholderiales</taxon>
        <taxon>Oxalobacteraceae</taxon>
        <taxon>Herbaspirillum</taxon>
    </lineage>
</organism>
<evidence type="ECO:0000313" key="2">
    <source>
        <dbReference type="EMBL" id="MFL9925710.1"/>
    </source>
</evidence>
<evidence type="ECO:0000256" key="1">
    <source>
        <dbReference type="SAM" id="MobiDB-lite"/>
    </source>
</evidence>
<accession>A0ABW9ACH8</accession>
<gene>
    <name evidence="2" type="ORF">PQR62_15625</name>
</gene>
<keyword evidence="3" id="KW-1185">Reference proteome</keyword>
<dbReference type="RefSeq" id="WP_408158895.1">
    <property type="nucleotide sequence ID" value="NZ_JAQQFM010000006.1"/>
</dbReference>
<protein>
    <submittedName>
        <fullName evidence="2">Uncharacterized protein</fullName>
    </submittedName>
</protein>
<comment type="caution">
    <text evidence="2">The sequence shown here is derived from an EMBL/GenBank/DDBJ whole genome shotgun (WGS) entry which is preliminary data.</text>
</comment>